<dbReference type="EMBL" id="JACAZI010000034">
    <property type="protein sequence ID" value="KAF7328766.1"/>
    <property type="molecule type" value="Genomic_DNA"/>
</dbReference>
<evidence type="ECO:0000313" key="3">
    <source>
        <dbReference type="Proteomes" id="UP000620124"/>
    </source>
</evidence>
<reference evidence="2" key="1">
    <citation type="submission" date="2020-05" db="EMBL/GenBank/DDBJ databases">
        <title>Mycena genomes resolve the evolution of fungal bioluminescence.</title>
        <authorList>
            <person name="Tsai I.J."/>
        </authorList>
    </citation>
    <scope>NUCLEOTIDE SEQUENCE</scope>
    <source>
        <strain evidence="2">CCC161011</strain>
    </source>
</reference>
<sequence>MYVDVVQTEGQPGPNKRLTPDPLRLSAQQLHARIEKLSSEIELQKELLKTLEREKLLVQRQLNAVLDPVARLPVEISSEIFLRSLSPFPKPNPRHSPILLLNICNAWTNIALSTPALWTAIAIVFPCGPRFKELLNIWLHRAGNRPLSISLRGETEDADIADAVVEIVCQHGHKLRHLQISEGNEDYEMIRYSEVDHFGGTTPGPFPLLKTLAFRCSSGRSFSGPEIFVFLRLAPNLVECRFHNVDPVYCGDDMEGKLTLSSLRCLIFGPDAGNPDSDDAILNYLILPGLKSLAIPLRYLSTYDLFAFLERSSPPLQELIVGEALKPDESDELHRCLTLVPTVTRFEIWWPDPNIVVDLFAALADSASLLPNLRYLTIHHVDESDISDSSSEIFIRALSARRTQLQVVRLILDDRPPPVDLLDALRELVADGMEIHIGTEERNYIVA</sequence>
<name>A0A8H6U4J2_9AGAR</name>
<dbReference type="Gene3D" id="3.80.10.10">
    <property type="entry name" value="Ribonuclease Inhibitor"/>
    <property type="match status" value="1"/>
</dbReference>
<keyword evidence="1" id="KW-0175">Coiled coil</keyword>
<protein>
    <submittedName>
        <fullName evidence="2">F-box domain-containing protein</fullName>
    </submittedName>
</protein>
<evidence type="ECO:0000256" key="1">
    <source>
        <dbReference type="SAM" id="Coils"/>
    </source>
</evidence>
<gene>
    <name evidence="2" type="ORF">MVEN_02505300</name>
</gene>
<dbReference type="AlphaFoldDB" id="A0A8H6U4J2"/>
<organism evidence="2 3">
    <name type="scientific">Mycena venus</name>
    <dbReference type="NCBI Taxonomy" id="2733690"/>
    <lineage>
        <taxon>Eukaryota</taxon>
        <taxon>Fungi</taxon>
        <taxon>Dikarya</taxon>
        <taxon>Basidiomycota</taxon>
        <taxon>Agaricomycotina</taxon>
        <taxon>Agaricomycetes</taxon>
        <taxon>Agaricomycetidae</taxon>
        <taxon>Agaricales</taxon>
        <taxon>Marasmiineae</taxon>
        <taxon>Mycenaceae</taxon>
        <taxon>Mycena</taxon>
    </lineage>
</organism>
<evidence type="ECO:0000313" key="2">
    <source>
        <dbReference type="EMBL" id="KAF7328766.1"/>
    </source>
</evidence>
<dbReference type="InterPro" id="IPR032675">
    <property type="entry name" value="LRR_dom_sf"/>
</dbReference>
<feature type="coiled-coil region" evidence="1">
    <location>
        <begin position="27"/>
        <end position="61"/>
    </location>
</feature>
<keyword evidence="3" id="KW-1185">Reference proteome</keyword>
<dbReference type="Proteomes" id="UP000620124">
    <property type="component" value="Unassembled WGS sequence"/>
</dbReference>
<proteinExistence type="predicted"/>
<accession>A0A8H6U4J2</accession>
<dbReference type="OrthoDB" id="3365698at2759"/>
<comment type="caution">
    <text evidence="2">The sequence shown here is derived from an EMBL/GenBank/DDBJ whole genome shotgun (WGS) entry which is preliminary data.</text>
</comment>